<keyword evidence="4" id="KW-0067">ATP-binding</keyword>
<feature type="domain" description="DNA2/NAM7 helicase-like C-terminal" evidence="6">
    <location>
        <begin position="893"/>
        <end position="1002"/>
    </location>
</feature>
<dbReference type="SUPFAM" id="SSF52540">
    <property type="entry name" value="P-loop containing nucleoside triphosphate hydrolases"/>
    <property type="match status" value="1"/>
</dbReference>
<reference evidence="7 8" key="1">
    <citation type="submission" date="2014-02" db="EMBL/GenBank/DDBJ databases">
        <title>The genome sequence of Colletotrichum simmondsii CBS122122.</title>
        <authorList>
            <person name="Baroncelli R."/>
            <person name="Thon M.R."/>
        </authorList>
    </citation>
    <scope>NUCLEOTIDE SEQUENCE [LARGE SCALE GENOMIC DNA]</scope>
    <source>
        <strain evidence="7 8">CBS122122</strain>
    </source>
</reference>
<dbReference type="Proteomes" id="UP000070328">
    <property type="component" value="Unassembled WGS sequence"/>
</dbReference>
<dbReference type="OrthoDB" id="4835297at2759"/>
<keyword evidence="1" id="KW-0547">Nucleotide-binding</keyword>
<evidence type="ECO:0000313" key="8">
    <source>
        <dbReference type="Proteomes" id="UP000070328"/>
    </source>
</evidence>
<evidence type="ECO:0000256" key="3">
    <source>
        <dbReference type="ARBA" id="ARBA00022806"/>
    </source>
</evidence>
<dbReference type="EMBL" id="JFBX01000526">
    <property type="protein sequence ID" value="KXH36393.1"/>
    <property type="molecule type" value="Genomic_DNA"/>
</dbReference>
<dbReference type="InterPro" id="IPR027417">
    <property type="entry name" value="P-loop_NTPase"/>
</dbReference>
<comment type="caution">
    <text evidence="7">The sequence shown here is derived from an EMBL/GenBank/DDBJ whole genome shotgun (WGS) entry which is preliminary data.</text>
</comment>
<accession>A0A135SKD5</accession>
<evidence type="ECO:0000313" key="7">
    <source>
        <dbReference type="EMBL" id="KXH36393.1"/>
    </source>
</evidence>
<feature type="region of interest" description="Disordered" evidence="5">
    <location>
        <begin position="1"/>
        <end position="22"/>
    </location>
</feature>
<keyword evidence="2" id="KW-0378">Hydrolase</keyword>
<dbReference type="GO" id="GO:0016787">
    <property type="term" value="F:hydrolase activity"/>
    <property type="evidence" value="ECO:0007669"/>
    <property type="project" value="UniProtKB-KW"/>
</dbReference>
<keyword evidence="3" id="KW-0347">Helicase</keyword>
<feature type="region of interest" description="Disordered" evidence="5">
    <location>
        <begin position="1070"/>
        <end position="1139"/>
    </location>
</feature>
<evidence type="ECO:0000256" key="2">
    <source>
        <dbReference type="ARBA" id="ARBA00022801"/>
    </source>
</evidence>
<dbReference type="PANTHER" id="PTHR43788">
    <property type="entry name" value="DNA2/NAM7 HELICASE FAMILY MEMBER"/>
    <property type="match status" value="1"/>
</dbReference>
<name>A0A135SKD5_9PEZI</name>
<feature type="compositionally biased region" description="Acidic residues" evidence="5">
    <location>
        <begin position="1094"/>
        <end position="1103"/>
    </location>
</feature>
<dbReference type="InterPro" id="IPR050534">
    <property type="entry name" value="Coronavir_polyprotein_1ab"/>
</dbReference>
<keyword evidence="8" id="KW-1185">Reference proteome</keyword>
<evidence type="ECO:0000256" key="5">
    <source>
        <dbReference type="SAM" id="MobiDB-lite"/>
    </source>
</evidence>
<feature type="compositionally biased region" description="Basic and acidic residues" evidence="5">
    <location>
        <begin position="9"/>
        <end position="22"/>
    </location>
</feature>
<evidence type="ECO:0000256" key="1">
    <source>
        <dbReference type="ARBA" id="ARBA00022741"/>
    </source>
</evidence>
<dbReference type="InterPro" id="IPR041679">
    <property type="entry name" value="DNA2/NAM7-like_C"/>
</dbReference>
<evidence type="ECO:0000259" key="6">
    <source>
        <dbReference type="Pfam" id="PF13087"/>
    </source>
</evidence>
<dbReference type="AlphaFoldDB" id="A0A135SKD5"/>
<feature type="compositionally biased region" description="Acidic residues" evidence="5">
    <location>
        <begin position="1111"/>
        <end position="1127"/>
    </location>
</feature>
<dbReference type="GO" id="GO:0005524">
    <property type="term" value="F:ATP binding"/>
    <property type="evidence" value="ECO:0007669"/>
    <property type="project" value="UniProtKB-KW"/>
</dbReference>
<organism evidence="7 8">
    <name type="scientific">Colletotrichum simmondsii</name>
    <dbReference type="NCBI Taxonomy" id="703756"/>
    <lineage>
        <taxon>Eukaryota</taxon>
        <taxon>Fungi</taxon>
        <taxon>Dikarya</taxon>
        <taxon>Ascomycota</taxon>
        <taxon>Pezizomycotina</taxon>
        <taxon>Sordariomycetes</taxon>
        <taxon>Hypocreomycetidae</taxon>
        <taxon>Glomerellales</taxon>
        <taxon>Glomerellaceae</taxon>
        <taxon>Colletotrichum</taxon>
        <taxon>Colletotrichum acutatum species complex</taxon>
    </lineage>
</organism>
<dbReference type="GO" id="GO:0043139">
    <property type="term" value="F:5'-3' DNA helicase activity"/>
    <property type="evidence" value="ECO:0007669"/>
    <property type="project" value="TreeGrafter"/>
</dbReference>
<dbReference type="PANTHER" id="PTHR43788:SF8">
    <property type="entry name" value="DNA-BINDING PROTEIN SMUBP-2"/>
    <property type="match status" value="1"/>
</dbReference>
<protein>
    <recommendedName>
        <fullName evidence="6">DNA2/NAM7 helicase-like C-terminal domain-containing protein</fullName>
    </recommendedName>
</protein>
<evidence type="ECO:0000256" key="4">
    <source>
        <dbReference type="ARBA" id="ARBA00022840"/>
    </source>
</evidence>
<dbReference type="Pfam" id="PF13087">
    <property type="entry name" value="AAA_12"/>
    <property type="match status" value="1"/>
</dbReference>
<dbReference type="Gene3D" id="3.40.50.300">
    <property type="entry name" value="P-loop containing nucleotide triphosphate hydrolases"/>
    <property type="match status" value="2"/>
</dbReference>
<gene>
    <name evidence="7" type="ORF">CSIM01_04908</name>
</gene>
<proteinExistence type="predicted"/>
<sequence length="1139" mass="127297">MPPKKTKGAKSEPAEDEPAEGKSRFYAPTSHEKCAIFLGDLSGPILASHGRNDSGISIGARIRVQTTNGIDPHIALILKFPDGADNEDNGSGVRFKYSKNGSTYNPYPNLDIGIRFHRQKWTQTFEEAPPEILSRFPSLREGPGTTIITFSCDVDDDDRVSIEGLGMAYINKSEPVLEKFVNEDGSIHGVTLSEFIRRKTFHVFMIRKGRPYDIRKNYSFETLPPPFNYPYGDAHNFDPDRGADFLAKNPRKTAYQSVHSFNDSNSMLTVATQSLLQNELYVWQQAQLVAAVKLRAYFVQDPDRESTYFVILPLPKEFMNQFGPAWKRLLDEKVSLVIWENEDDEKPSGSWRCRFKPYLSGIQALEPHPRGKSEAVLAVVRPPPEDPGSQCSVSCVALNFFGILDDIERKILAVDRWNEPKSESGHLAQLTMRGQGYAEWMMQPGCAVEGEGVTGLTEAVASATIIGNPPSLRRLPKVSFLPGKDDRYEKALTSISLEEDRKRWPSFCRQVLLGIAIITGGPGYGKTTEMAKTTLAMEYSLGPVFCTAPANVAVTNFAVRIDKITHQVCLRYNDNLPESTPRARHRMVLRGYRRDHELAAFKALLKDPRLGDMAAPRLSYGQARWRLELSVAFWLLVLLRSPAVRDLHKDDKEALHQLQRDIDTRQDWANLRAVATGSITWDEYSNTSPSHNQILSTVMDQLVVMADILATTPSLCASVKDVYNRWWMQAKAVAIDEAANMDRGDLASAWGNKMLPLLCGGDTEQLPPTVLTDDYCLDASGHVYNQFSNDGHVSAQGFLMASGHLVYRMRLQLRMANGLFDIVGKVIYPSIPVRYAPSCNIDLPEFEIGHRLESFFKERFPELVAPAEGKFAPIFVHCPDAVVKVDFVNGGRRSGDQVQTALNMVSELVKKKSIDASKVVILSPYKSNVELLHKWTQKDYPELATMTPASTIDGYQGRENDIVFVVMGTKAIDPGPGFTKKRSRLNVLLTRQRCGLVIIGDINVVGEMSPKAFGTMPQLDLPALPEFTLPKPPHYISKGIAGTRGDRAREQYQVWLLLWRSGRVVTMSGKTAANDGSHGIKREHSASPCSFPGEADEDEDMETDGLKVEAEEAEEEKIEVKTEEEDFEGHVKKKQRLMF</sequence>